<feature type="compositionally biased region" description="Basic and acidic residues" evidence="1">
    <location>
        <begin position="80"/>
        <end position="101"/>
    </location>
</feature>
<evidence type="ECO:0000313" key="3">
    <source>
        <dbReference type="Proteomes" id="UP001595378"/>
    </source>
</evidence>
<comment type="caution">
    <text evidence="2">The sequence shown here is derived from an EMBL/GenBank/DDBJ whole genome shotgun (WGS) entry which is preliminary data.</text>
</comment>
<evidence type="ECO:0000256" key="1">
    <source>
        <dbReference type="SAM" id="MobiDB-lite"/>
    </source>
</evidence>
<reference evidence="3" key="1">
    <citation type="journal article" date="2019" name="Int. J. Syst. Evol. Microbiol.">
        <title>The Global Catalogue of Microorganisms (GCM) 10K type strain sequencing project: providing services to taxonomists for standard genome sequencing and annotation.</title>
        <authorList>
            <consortium name="The Broad Institute Genomics Platform"/>
            <consortium name="The Broad Institute Genome Sequencing Center for Infectious Disease"/>
            <person name="Wu L."/>
            <person name="Ma J."/>
        </authorList>
    </citation>
    <scope>NUCLEOTIDE SEQUENCE [LARGE SCALE GENOMIC DNA]</scope>
    <source>
        <strain evidence="3">KCTC 52606</strain>
    </source>
</reference>
<proteinExistence type="predicted"/>
<gene>
    <name evidence="2" type="ORF">ACFODK_11020</name>
</gene>
<accession>A0ABV7EFI8</accession>
<sequence>MLDMAARALRYLGVKARRLLAAEIRIRMTGHAGCRLDALMGCVARLALIRELLVGARDRTRIDHSAPPADGAAAPFMHHQRYDDRHKDQRRYEAGIEERATLHSQRSP</sequence>
<dbReference type="RefSeq" id="WP_336919251.1">
    <property type="nucleotide sequence ID" value="NZ_JBANRN010000009.1"/>
</dbReference>
<organism evidence="2 3">
    <name type="scientific">Alteraurantiacibacter lauratis</name>
    <dbReference type="NCBI Taxonomy" id="2054627"/>
    <lineage>
        <taxon>Bacteria</taxon>
        <taxon>Pseudomonadati</taxon>
        <taxon>Pseudomonadota</taxon>
        <taxon>Alphaproteobacteria</taxon>
        <taxon>Sphingomonadales</taxon>
        <taxon>Erythrobacteraceae</taxon>
        <taxon>Alteraurantiacibacter</taxon>
    </lineage>
</organism>
<keyword evidence="3" id="KW-1185">Reference proteome</keyword>
<dbReference type="EMBL" id="JBHRSU010000032">
    <property type="protein sequence ID" value="MFC3101418.1"/>
    <property type="molecule type" value="Genomic_DNA"/>
</dbReference>
<name>A0ABV7EFI8_9SPHN</name>
<feature type="region of interest" description="Disordered" evidence="1">
    <location>
        <begin position="64"/>
        <end position="108"/>
    </location>
</feature>
<dbReference type="Proteomes" id="UP001595378">
    <property type="component" value="Unassembled WGS sequence"/>
</dbReference>
<protein>
    <recommendedName>
        <fullName evidence="4">Transposase DDE domain-containing protein</fullName>
    </recommendedName>
</protein>
<evidence type="ECO:0008006" key="4">
    <source>
        <dbReference type="Google" id="ProtNLM"/>
    </source>
</evidence>
<evidence type="ECO:0000313" key="2">
    <source>
        <dbReference type="EMBL" id="MFC3101418.1"/>
    </source>
</evidence>